<evidence type="ECO:0000256" key="1">
    <source>
        <dbReference type="SAM" id="SignalP"/>
    </source>
</evidence>
<keyword evidence="1" id="KW-0732">Signal</keyword>
<feature type="signal peptide" evidence="1">
    <location>
        <begin position="1"/>
        <end position="25"/>
    </location>
</feature>
<dbReference type="EMBL" id="OX451739">
    <property type="protein sequence ID" value="CAI8608581.1"/>
    <property type="molecule type" value="Genomic_DNA"/>
</dbReference>
<protein>
    <submittedName>
        <fullName evidence="2">Uncharacterized protein</fullName>
    </submittedName>
</protein>
<name>A0AAV1ADX7_VICFA</name>
<sequence>MLFIKSTTTACILLVFFCAACLSTARFYPPGSGEVNTISSTKASVATANNNEEKSITAIDSEKQSFHAKRSLRTHDLSHEVDGGFVAFTTDYHPPRHHPPKNNK</sequence>
<organism evidence="2 3">
    <name type="scientific">Vicia faba</name>
    <name type="common">Broad bean</name>
    <name type="synonym">Faba vulgaris</name>
    <dbReference type="NCBI Taxonomy" id="3906"/>
    <lineage>
        <taxon>Eukaryota</taxon>
        <taxon>Viridiplantae</taxon>
        <taxon>Streptophyta</taxon>
        <taxon>Embryophyta</taxon>
        <taxon>Tracheophyta</taxon>
        <taxon>Spermatophyta</taxon>
        <taxon>Magnoliopsida</taxon>
        <taxon>eudicotyledons</taxon>
        <taxon>Gunneridae</taxon>
        <taxon>Pentapetalae</taxon>
        <taxon>rosids</taxon>
        <taxon>fabids</taxon>
        <taxon>Fabales</taxon>
        <taxon>Fabaceae</taxon>
        <taxon>Papilionoideae</taxon>
        <taxon>50 kb inversion clade</taxon>
        <taxon>NPAAA clade</taxon>
        <taxon>Hologalegina</taxon>
        <taxon>IRL clade</taxon>
        <taxon>Fabeae</taxon>
        <taxon>Vicia</taxon>
    </lineage>
</organism>
<reference evidence="2 3" key="1">
    <citation type="submission" date="2023-01" db="EMBL/GenBank/DDBJ databases">
        <authorList>
            <person name="Kreplak J."/>
        </authorList>
    </citation>
    <scope>NUCLEOTIDE SEQUENCE [LARGE SCALE GENOMIC DNA]</scope>
</reference>
<evidence type="ECO:0000313" key="2">
    <source>
        <dbReference type="EMBL" id="CAI8608581.1"/>
    </source>
</evidence>
<dbReference type="Proteomes" id="UP001157006">
    <property type="component" value="Chromosome 4"/>
</dbReference>
<evidence type="ECO:0000313" key="3">
    <source>
        <dbReference type="Proteomes" id="UP001157006"/>
    </source>
</evidence>
<dbReference type="AlphaFoldDB" id="A0AAV1ADX7"/>
<keyword evidence="3" id="KW-1185">Reference proteome</keyword>
<accession>A0AAV1ADX7</accession>
<gene>
    <name evidence="2" type="ORF">VFH_IV093040</name>
</gene>
<feature type="chain" id="PRO_5043729305" evidence="1">
    <location>
        <begin position="26"/>
        <end position="104"/>
    </location>
</feature>
<proteinExistence type="predicted"/>